<accession>A0A2G8KST6</accession>
<keyword evidence="3" id="KW-1185">Reference proteome</keyword>
<protein>
    <submittedName>
        <fullName evidence="2">Uncharacterized protein</fullName>
    </submittedName>
</protein>
<proteinExistence type="predicted"/>
<feature type="region of interest" description="Disordered" evidence="1">
    <location>
        <begin position="335"/>
        <end position="357"/>
    </location>
</feature>
<gene>
    <name evidence="2" type="ORF">BSL78_12023</name>
</gene>
<dbReference type="OrthoDB" id="6134459at2759"/>
<dbReference type="PANTHER" id="PTHR45902">
    <property type="entry name" value="LATROPHILIN RECEPTOR-LIKE PROTEIN A"/>
    <property type="match status" value="1"/>
</dbReference>
<feature type="compositionally biased region" description="Basic and acidic residues" evidence="1">
    <location>
        <begin position="338"/>
        <end position="348"/>
    </location>
</feature>
<evidence type="ECO:0000256" key="1">
    <source>
        <dbReference type="SAM" id="MobiDB-lite"/>
    </source>
</evidence>
<evidence type="ECO:0000313" key="3">
    <source>
        <dbReference type="Proteomes" id="UP000230750"/>
    </source>
</evidence>
<dbReference type="EMBL" id="MRZV01000391">
    <property type="protein sequence ID" value="PIK51074.1"/>
    <property type="molecule type" value="Genomic_DNA"/>
</dbReference>
<dbReference type="Proteomes" id="UP000230750">
    <property type="component" value="Unassembled WGS sequence"/>
</dbReference>
<comment type="caution">
    <text evidence="2">The sequence shown here is derived from an EMBL/GenBank/DDBJ whole genome shotgun (WGS) entry which is preliminary data.</text>
</comment>
<dbReference type="InterPro" id="IPR053231">
    <property type="entry name" value="GPCR_LN-TM7"/>
</dbReference>
<reference evidence="2 3" key="1">
    <citation type="journal article" date="2017" name="PLoS Biol.">
        <title>The sea cucumber genome provides insights into morphological evolution and visceral regeneration.</title>
        <authorList>
            <person name="Zhang X."/>
            <person name="Sun L."/>
            <person name="Yuan J."/>
            <person name="Sun Y."/>
            <person name="Gao Y."/>
            <person name="Zhang L."/>
            <person name="Li S."/>
            <person name="Dai H."/>
            <person name="Hamel J.F."/>
            <person name="Liu C."/>
            <person name="Yu Y."/>
            <person name="Liu S."/>
            <person name="Lin W."/>
            <person name="Guo K."/>
            <person name="Jin S."/>
            <person name="Xu P."/>
            <person name="Storey K.B."/>
            <person name="Huan P."/>
            <person name="Zhang T."/>
            <person name="Zhou Y."/>
            <person name="Zhang J."/>
            <person name="Lin C."/>
            <person name="Li X."/>
            <person name="Xing L."/>
            <person name="Huo D."/>
            <person name="Sun M."/>
            <person name="Wang L."/>
            <person name="Mercier A."/>
            <person name="Li F."/>
            <person name="Yang H."/>
            <person name="Xiang J."/>
        </authorList>
    </citation>
    <scope>NUCLEOTIDE SEQUENCE [LARGE SCALE GENOMIC DNA]</scope>
    <source>
        <strain evidence="2">Shaxun</strain>
        <tissue evidence="2">Muscle</tissue>
    </source>
</reference>
<name>A0A2G8KST6_STIJA</name>
<dbReference type="PANTHER" id="PTHR45902:SF1">
    <property type="entry name" value="LATROPHILIN RECEPTOR-LIKE PROTEIN A"/>
    <property type="match status" value="1"/>
</dbReference>
<dbReference type="AlphaFoldDB" id="A0A2G8KST6"/>
<organism evidence="2 3">
    <name type="scientific">Stichopus japonicus</name>
    <name type="common">Sea cucumber</name>
    <dbReference type="NCBI Taxonomy" id="307972"/>
    <lineage>
        <taxon>Eukaryota</taxon>
        <taxon>Metazoa</taxon>
        <taxon>Echinodermata</taxon>
        <taxon>Eleutherozoa</taxon>
        <taxon>Echinozoa</taxon>
        <taxon>Holothuroidea</taxon>
        <taxon>Aspidochirotacea</taxon>
        <taxon>Aspidochirotida</taxon>
        <taxon>Stichopodidae</taxon>
        <taxon>Apostichopus</taxon>
    </lineage>
</organism>
<evidence type="ECO:0000313" key="2">
    <source>
        <dbReference type="EMBL" id="PIK51074.1"/>
    </source>
</evidence>
<sequence length="418" mass="46708">MQKINEGCDGPTQFPVLSYENPNKPIIYKNPECAVCNGLPARKQRCLNLSKNDAAAALNGIVGLNRGSIIEHTDIYGKLYMDSKEVQENKKDELHHVIINYNSDMTRTVIVNEDDRYIVPIVHECPYGAVFDPFQGQCRQIHCESGYVLEGNECVLDINIQGIVNSLTELASGVADGRNGTPMGHRFKLIITVNVSMDGRPVLEFLKNNSVLQRFVSFLNTTELISEESKENATSAFSPMRPRWLTVRRSTLPTTHRAMDSGIKSSQFQGSNQLNKLNFANAKKDIAVYIKLLTTTGFGWVFGYIAAISEITALWSLFLILNKLGFDASEFQKNNKSVNEERVSKSTTDDDDDDEVPEDDVIIAKFGENNKGFDLSELQENENSTKVGMVAKEVDEMADDDVGMTNIHKENTLDEVFL</sequence>